<sequence length="355" mass="42338">MYITKINLQNFRNYEKQEIEIKDGINLFYGDNAQGKTNILESIFLCAMGKSFRAKKEKELIRIGEKNAKVEIEYKKNNREYKIEYQISDSKQILLNGIKINRLSELLGNIHIVLFSPDDIEILKDGPGKRRRFLNMMISQLRPNYVHFFNLYAKTLEQRNNYLRQIKMENKPEELLEIWDEKLAEYAKEVFFYRSEFIEKIMKKIVEIHNKITDGKEKIQIFYQSDFEDQKQFKEVLEKTRKQDINRGYTTKGIHRDDFSIKINEKELDLYGSQGQFRTALLSLKLSELYTIYDEIGEYPILLLDDFMSELDEKRRKKLLENITDAQVLITGTHKIILENFNFNIYNVKEGKIIK</sequence>
<keyword evidence="11 12" id="KW-0742">SOS response</keyword>
<evidence type="ECO:0000256" key="2">
    <source>
        <dbReference type="ARBA" id="ARBA00008016"/>
    </source>
</evidence>
<dbReference type="EMBL" id="DVNH01000056">
    <property type="protein sequence ID" value="HIU52372.1"/>
    <property type="molecule type" value="Genomic_DNA"/>
</dbReference>
<keyword evidence="9 12" id="KW-0238">DNA-binding</keyword>
<dbReference type="GO" id="GO:0006260">
    <property type="term" value="P:DNA replication"/>
    <property type="evidence" value="ECO:0007669"/>
    <property type="project" value="UniProtKB-UniRule"/>
</dbReference>
<dbReference type="Gene3D" id="3.40.50.300">
    <property type="entry name" value="P-loop containing nucleotide triphosphate hydrolases"/>
    <property type="match status" value="1"/>
</dbReference>
<name>A0A9D1SAB6_9FIRM</name>
<proteinExistence type="inferred from homology"/>
<evidence type="ECO:0000256" key="4">
    <source>
        <dbReference type="ARBA" id="ARBA00022490"/>
    </source>
</evidence>
<dbReference type="GO" id="GO:0003697">
    <property type="term" value="F:single-stranded DNA binding"/>
    <property type="evidence" value="ECO:0007669"/>
    <property type="project" value="UniProtKB-UniRule"/>
</dbReference>
<dbReference type="PANTHER" id="PTHR32182:SF0">
    <property type="entry name" value="DNA REPLICATION AND REPAIR PROTEIN RECF"/>
    <property type="match status" value="1"/>
</dbReference>
<keyword evidence="6 12" id="KW-0547">Nucleotide-binding</keyword>
<keyword evidence="7 12" id="KW-0227">DNA damage</keyword>
<feature type="domain" description="RecF/RecN/SMC N-terminal" evidence="14">
    <location>
        <begin position="2"/>
        <end position="342"/>
    </location>
</feature>
<evidence type="ECO:0000256" key="12">
    <source>
        <dbReference type="HAMAP-Rule" id="MF_00365"/>
    </source>
</evidence>
<dbReference type="InterPro" id="IPR003395">
    <property type="entry name" value="RecF/RecN/SMC_N"/>
</dbReference>
<dbReference type="SUPFAM" id="SSF52540">
    <property type="entry name" value="P-loop containing nucleoside triphosphate hydrolases"/>
    <property type="match status" value="1"/>
</dbReference>
<dbReference type="PROSITE" id="PS00617">
    <property type="entry name" value="RECF_1"/>
    <property type="match status" value="1"/>
</dbReference>
<dbReference type="Gene3D" id="1.20.1050.90">
    <property type="entry name" value="RecF/RecN/SMC, N-terminal domain"/>
    <property type="match status" value="1"/>
</dbReference>
<keyword evidence="5 12" id="KW-0235">DNA replication</keyword>
<dbReference type="Pfam" id="PF02463">
    <property type="entry name" value="SMC_N"/>
    <property type="match status" value="1"/>
</dbReference>
<evidence type="ECO:0000256" key="1">
    <source>
        <dbReference type="ARBA" id="ARBA00004496"/>
    </source>
</evidence>
<keyword evidence="8 12" id="KW-0067">ATP-binding</keyword>
<feature type="binding site" evidence="12">
    <location>
        <begin position="30"/>
        <end position="37"/>
    </location>
    <ligand>
        <name>ATP</name>
        <dbReference type="ChEBI" id="CHEBI:30616"/>
    </ligand>
</feature>
<evidence type="ECO:0000259" key="14">
    <source>
        <dbReference type="Pfam" id="PF02463"/>
    </source>
</evidence>
<evidence type="ECO:0000256" key="13">
    <source>
        <dbReference type="RuleBase" id="RU000578"/>
    </source>
</evidence>
<evidence type="ECO:0000256" key="8">
    <source>
        <dbReference type="ARBA" id="ARBA00022840"/>
    </source>
</evidence>
<evidence type="ECO:0000313" key="15">
    <source>
        <dbReference type="EMBL" id="HIU52372.1"/>
    </source>
</evidence>
<comment type="similarity">
    <text evidence="2 12 13">Belongs to the RecF family.</text>
</comment>
<keyword evidence="10 12" id="KW-0234">DNA repair</keyword>
<dbReference type="GO" id="GO:0000731">
    <property type="term" value="P:DNA synthesis involved in DNA repair"/>
    <property type="evidence" value="ECO:0007669"/>
    <property type="project" value="TreeGrafter"/>
</dbReference>
<evidence type="ECO:0000256" key="3">
    <source>
        <dbReference type="ARBA" id="ARBA00020170"/>
    </source>
</evidence>
<accession>A0A9D1SAB6</accession>
<reference evidence="15" key="2">
    <citation type="journal article" date="2021" name="PeerJ">
        <title>Extensive microbial diversity within the chicken gut microbiome revealed by metagenomics and culture.</title>
        <authorList>
            <person name="Gilroy R."/>
            <person name="Ravi A."/>
            <person name="Getino M."/>
            <person name="Pursley I."/>
            <person name="Horton D.L."/>
            <person name="Alikhan N.F."/>
            <person name="Baker D."/>
            <person name="Gharbi K."/>
            <person name="Hall N."/>
            <person name="Watson M."/>
            <person name="Adriaenssens E.M."/>
            <person name="Foster-Nyarko E."/>
            <person name="Jarju S."/>
            <person name="Secka A."/>
            <person name="Antonio M."/>
            <person name="Oren A."/>
            <person name="Chaudhuri R.R."/>
            <person name="La Ragione R."/>
            <person name="Hildebrand F."/>
            <person name="Pallen M.J."/>
        </authorList>
    </citation>
    <scope>NUCLEOTIDE SEQUENCE</scope>
    <source>
        <strain evidence="15">CHK195-15760</strain>
    </source>
</reference>
<evidence type="ECO:0000256" key="7">
    <source>
        <dbReference type="ARBA" id="ARBA00022763"/>
    </source>
</evidence>
<dbReference type="InterPro" id="IPR018078">
    <property type="entry name" value="DNA-binding_RecF_CS"/>
</dbReference>
<dbReference type="InterPro" id="IPR042174">
    <property type="entry name" value="RecF_2"/>
</dbReference>
<dbReference type="HAMAP" id="MF_00365">
    <property type="entry name" value="RecF"/>
    <property type="match status" value="1"/>
</dbReference>
<evidence type="ECO:0000256" key="5">
    <source>
        <dbReference type="ARBA" id="ARBA00022705"/>
    </source>
</evidence>
<evidence type="ECO:0000256" key="11">
    <source>
        <dbReference type="ARBA" id="ARBA00023236"/>
    </source>
</evidence>
<dbReference type="InterPro" id="IPR001238">
    <property type="entry name" value="DNA-binding_RecF"/>
</dbReference>
<evidence type="ECO:0000256" key="9">
    <source>
        <dbReference type="ARBA" id="ARBA00023125"/>
    </source>
</evidence>
<gene>
    <name evidence="12 15" type="primary">recF</name>
    <name evidence="15" type="ORF">IAB70_07185</name>
</gene>
<comment type="caution">
    <text evidence="15">The sequence shown here is derived from an EMBL/GenBank/DDBJ whole genome shotgun (WGS) entry which is preliminary data.</text>
</comment>
<dbReference type="NCBIfam" id="TIGR00611">
    <property type="entry name" value="recf"/>
    <property type="match status" value="1"/>
</dbReference>
<dbReference type="AlphaFoldDB" id="A0A9D1SAB6"/>
<dbReference type="GO" id="GO:0005737">
    <property type="term" value="C:cytoplasm"/>
    <property type="evidence" value="ECO:0007669"/>
    <property type="project" value="UniProtKB-SubCell"/>
</dbReference>
<dbReference type="PROSITE" id="PS00618">
    <property type="entry name" value="RECF_2"/>
    <property type="match status" value="1"/>
</dbReference>
<evidence type="ECO:0000256" key="10">
    <source>
        <dbReference type="ARBA" id="ARBA00023204"/>
    </source>
</evidence>
<organism evidence="15 16">
    <name type="scientific">Candidatus Merdicola faecigallinarum</name>
    <dbReference type="NCBI Taxonomy" id="2840862"/>
    <lineage>
        <taxon>Bacteria</taxon>
        <taxon>Bacillati</taxon>
        <taxon>Bacillota</taxon>
        <taxon>Clostridia</taxon>
        <taxon>Candidatus Merdicola</taxon>
    </lineage>
</organism>
<dbReference type="PANTHER" id="PTHR32182">
    <property type="entry name" value="DNA REPLICATION AND REPAIR PROTEIN RECF"/>
    <property type="match status" value="1"/>
</dbReference>
<dbReference type="Proteomes" id="UP000824093">
    <property type="component" value="Unassembled WGS sequence"/>
</dbReference>
<protein>
    <recommendedName>
        <fullName evidence="3 12">DNA replication and repair protein RecF</fullName>
    </recommendedName>
</protein>
<reference evidence="15" key="1">
    <citation type="submission" date="2020-10" db="EMBL/GenBank/DDBJ databases">
        <authorList>
            <person name="Gilroy R."/>
        </authorList>
    </citation>
    <scope>NUCLEOTIDE SEQUENCE</scope>
    <source>
        <strain evidence="15">CHK195-15760</strain>
    </source>
</reference>
<comment type="subcellular location">
    <subcellularLocation>
        <location evidence="1 12 13">Cytoplasm</location>
    </subcellularLocation>
</comment>
<dbReference type="GO" id="GO:0009432">
    <property type="term" value="P:SOS response"/>
    <property type="evidence" value="ECO:0007669"/>
    <property type="project" value="UniProtKB-UniRule"/>
</dbReference>
<keyword evidence="4 12" id="KW-0963">Cytoplasm</keyword>
<comment type="function">
    <text evidence="12 13">The RecF protein is involved in DNA metabolism; it is required for DNA replication and normal SOS inducibility. RecF binds preferentially to single-stranded, linear DNA. It also seems to bind ATP.</text>
</comment>
<evidence type="ECO:0000256" key="6">
    <source>
        <dbReference type="ARBA" id="ARBA00022741"/>
    </source>
</evidence>
<dbReference type="InterPro" id="IPR027417">
    <property type="entry name" value="P-loop_NTPase"/>
</dbReference>
<dbReference type="GO" id="GO:0005524">
    <property type="term" value="F:ATP binding"/>
    <property type="evidence" value="ECO:0007669"/>
    <property type="project" value="UniProtKB-UniRule"/>
</dbReference>
<dbReference type="GO" id="GO:0006302">
    <property type="term" value="P:double-strand break repair"/>
    <property type="evidence" value="ECO:0007669"/>
    <property type="project" value="TreeGrafter"/>
</dbReference>
<evidence type="ECO:0000313" key="16">
    <source>
        <dbReference type="Proteomes" id="UP000824093"/>
    </source>
</evidence>